<keyword evidence="3" id="KW-0378">Hydrolase</keyword>
<feature type="region of interest" description="Disordered" evidence="1">
    <location>
        <begin position="98"/>
        <end position="120"/>
    </location>
</feature>
<dbReference type="Proteomes" id="UP000006265">
    <property type="component" value="Unassembled WGS sequence"/>
</dbReference>
<evidence type="ECO:0000313" key="4">
    <source>
        <dbReference type="Proteomes" id="UP000006265"/>
    </source>
</evidence>
<dbReference type="GO" id="GO:0008270">
    <property type="term" value="F:zinc ion binding"/>
    <property type="evidence" value="ECO:0007669"/>
    <property type="project" value="InterPro"/>
</dbReference>
<dbReference type="GO" id="GO:0004519">
    <property type="term" value="F:endonuclease activity"/>
    <property type="evidence" value="ECO:0007669"/>
    <property type="project" value="UniProtKB-KW"/>
</dbReference>
<dbReference type="InterPro" id="IPR002711">
    <property type="entry name" value="HNH"/>
</dbReference>
<dbReference type="GO" id="GO:0003676">
    <property type="term" value="F:nucleic acid binding"/>
    <property type="evidence" value="ECO:0007669"/>
    <property type="project" value="InterPro"/>
</dbReference>
<dbReference type="CDD" id="cd00085">
    <property type="entry name" value="HNHc"/>
    <property type="match status" value="1"/>
</dbReference>
<dbReference type="AlphaFoldDB" id="K5B9E3"/>
<accession>K5B9E3</accession>
<keyword evidence="3" id="KW-0540">Nuclease</keyword>
<proteinExistence type="predicted"/>
<dbReference type="Gene3D" id="1.10.30.50">
    <property type="match status" value="1"/>
</dbReference>
<protein>
    <submittedName>
        <fullName evidence="3">HNH endonuclease family protein</fullName>
    </submittedName>
</protein>
<dbReference type="PATRIC" id="fig|1122247.3.peg.646"/>
<name>K5B9E3_MYCHD</name>
<organism evidence="3 4">
    <name type="scientific">Mycolicibacterium hassiacum (strain DSM 44199 / CIP 105218 / JCM 12690 / 3849)</name>
    <name type="common">Mycobacterium hassiacum</name>
    <dbReference type="NCBI Taxonomy" id="1122247"/>
    <lineage>
        <taxon>Bacteria</taxon>
        <taxon>Bacillati</taxon>
        <taxon>Actinomycetota</taxon>
        <taxon>Actinomycetes</taxon>
        <taxon>Mycobacteriales</taxon>
        <taxon>Mycobacteriaceae</taxon>
        <taxon>Mycolicibacterium</taxon>
    </lineage>
</organism>
<keyword evidence="3" id="KW-0255">Endonuclease</keyword>
<gene>
    <name evidence="3" type="ORF">C731_0672</name>
</gene>
<evidence type="ECO:0000256" key="1">
    <source>
        <dbReference type="SAM" id="MobiDB-lite"/>
    </source>
</evidence>
<feature type="domain" description="HNH nuclease" evidence="2">
    <location>
        <begin position="22"/>
        <end position="73"/>
    </location>
</feature>
<dbReference type="eggNOG" id="COG1403">
    <property type="taxonomic scope" value="Bacteria"/>
</dbReference>
<dbReference type="SMART" id="SM00507">
    <property type="entry name" value="HNHc"/>
    <property type="match status" value="1"/>
</dbReference>
<keyword evidence="4" id="KW-1185">Reference proteome</keyword>
<sequence length="143" mass="16271">MWLERRGQPIGSGRTSRVISRRLRRALEQRHPTCAVPGCNATRGLHAHHIEHWEDGGPTELFNLVLLCPHHHRAHHRGEITISGTADRLVVKDYQGRPIEPGSVARKPNQPPPAVPPWRGPLGERADWWWYDPFEPQPPPSPN</sequence>
<dbReference type="EMBL" id="AMRA01000018">
    <property type="protein sequence ID" value="EKF25298.1"/>
    <property type="molecule type" value="Genomic_DNA"/>
</dbReference>
<comment type="caution">
    <text evidence="3">The sequence shown here is derived from an EMBL/GenBank/DDBJ whole genome shotgun (WGS) entry which is preliminary data.</text>
</comment>
<evidence type="ECO:0000313" key="3">
    <source>
        <dbReference type="EMBL" id="EKF25298.1"/>
    </source>
</evidence>
<feature type="compositionally biased region" description="Pro residues" evidence="1">
    <location>
        <begin position="109"/>
        <end position="119"/>
    </location>
</feature>
<evidence type="ECO:0000259" key="2">
    <source>
        <dbReference type="SMART" id="SM00507"/>
    </source>
</evidence>
<dbReference type="InterPro" id="IPR003615">
    <property type="entry name" value="HNH_nuc"/>
</dbReference>
<dbReference type="Pfam" id="PF01844">
    <property type="entry name" value="HNH"/>
    <property type="match status" value="1"/>
</dbReference>
<dbReference type="STRING" id="1122247.GCA_000379865_03341"/>
<reference evidence="3 4" key="1">
    <citation type="journal article" date="2012" name="J. Bacteriol.">
        <title>Genome sequence of Mycobacterium hassiacum DSM 44199, a rare source of heat-stable mycobacterial proteins.</title>
        <authorList>
            <person name="Tiago I."/>
            <person name="Maranha A."/>
            <person name="Mendes V."/>
            <person name="Alarico S."/>
            <person name="Moynihan P.J."/>
            <person name="Clarke A.J."/>
            <person name="Macedo-Ribeiro S."/>
            <person name="Pereira P.J."/>
            <person name="Empadinhas N."/>
        </authorList>
    </citation>
    <scope>NUCLEOTIDE SEQUENCE [LARGE SCALE GENOMIC DNA]</scope>
    <source>
        <strain evidence="4">DSM 44199 / CIP 105218 / JCM 12690 / 3849</strain>
    </source>
</reference>